<keyword evidence="1" id="KW-0560">Oxidoreductase</keyword>
<protein>
    <submittedName>
        <fullName evidence="2">Oxidoreductase</fullName>
    </submittedName>
</protein>
<dbReference type="PRINTS" id="PR00081">
    <property type="entry name" value="GDHRDH"/>
</dbReference>
<dbReference type="AlphaFoldDB" id="A0A1B6VGI4"/>
<evidence type="ECO:0000256" key="1">
    <source>
        <dbReference type="ARBA" id="ARBA00023002"/>
    </source>
</evidence>
<dbReference type="GO" id="GO:0016491">
    <property type="term" value="F:oxidoreductase activity"/>
    <property type="evidence" value="ECO:0007669"/>
    <property type="project" value="UniProtKB-KW"/>
</dbReference>
<dbReference type="InterPro" id="IPR002347">
    <property type="entry name" value="SDR_fam"/>
</dbReference>
<gene>
    <name evidence="2" type="ORF">A0123_03016</name>
</gene>
<dbReference type="Proteomes" id="UP000077786">
    <property type="component" value="Unassembled WGS sequence"/>
</dbReference>
<reference evidence="2 3" key="1">
    <citation type="submission" date="2016-03" db="EMBL/GenBank/DDBJ databases">
        <title>Draft genome sequence of Gluconobacter cerinus strain CECT 9110.</title>
        <authorList>
            <person name="Sainz F."/>
            <person name="Mas A."/>
            <person name="Torija M.J."/>
        </authorList>
    </citation>
    <scope>NUCLEOTIDE SEQUENCE [LARGE SCALE GENOMIC DNA]</scope>
    <source>
        <strain evidence="2 3">CECT 9110</strain>
    </source>
</reference>
<sequence length="295" mass="31727">MKRDLSLKWHNVDPGSLRGRRAIVVGGTGGVGRAVSQALAARGAQVTVVGQTFRDADIANISFVQADLSLLNDAERVARELSAEQADLLVFTTGIFAAPKRQVTAEGIERDMAVSYLNRLVMLRNLASRLGTQRIDGSLHARVFIMGYPGTGQLGTPDDLNSERAYKVMAAHMNTVAGNEALVVDSAYRYPDLGVFGLNPGLIKSSIRSNLMGADSLKHRIMEWLIGKLAPSADDYAARILPLLVSPDLDQRSGAFFNRKAQAILPSEGMNEAYAKRYIAASEALIAKAGVSLSD</sequence>
<dbReference type="Gene3D" id="3.40.50.720">
    <property type="entry name" value="NAD(P)-binding Rossmann-like Domain"/>
    <property type="match status" value="1"/>
</dbReference>
<dbReference type="RefSeq" id="WP_064275447.1">
    <property type="nucleotide sequence ID" value="NZ_LUTU01000017.1"/>
</dbReference>
<dbReference type="PATRIC" id="fig|38307.3.peg.3157"/>
<dbReference type="PANTHER" id="PTHR47534:SF3">
    <property type="entry name" value="ALCOHOL DEHYDROGENASE-LIKE C-TERMINAL DOMAIN-CONTAINING PROTEIN"/>
    <property type="match status" value="1"/>
</dbReference>
<name>A0A1B6VGI4_9PROT</name>
<evidence type="ECO:0000313" key="2">
    <source>
        <dbReference type="EMBL" id="OAJ66339.1"/>
    </source>
</evidence>
<evidence type="ECO:0000313" key="3">
    <source>
        <dbReference type="Proteomes" id="UP000077786"/>
    </source>
</evidence>
<accession>A0A1B6VGI4</accession>
<organism evidence="2 3">
    <name type="scientific">Gluconobacter cerinus</name>
    <dbReference type="NCBI Taxonomy" id="38307"/>
    <lineage>
        <taxon>Bacteria</taxon>
        <taxon>Pseudomonadati</taxon>
        <taxon>Pseudomonadota</taxon>
        <taxon>Alphaproteobacteria</taxon>
        <taxon>Acetobacterales</taxon>
        <taxon>Acetobacteraceae</taxon>
        <taxon>Gluconobacter</taxon>
    </lineage>
</organism>
<dbReference type="PANTHER" id="PTHR47534">
    <property type="entry name" value="YALI0E05731P"/>
    <property type="match status" value="1"/>
</dbReference>
<dbReference type="Pfam" id="PF00106">
    <property type="entry name" value="adh_short"/>
    <property type="match status" value="1"/>
</dbReference>
<dbReference type="InterPro" id="IPR052228">
    <property type="entry name" value="Sec_Metab_Biosynth_Oxidored"/>
</dbReference>
<dbReference type="InterPro" id="IPR036291">
    <property type="entry name" value="NAD(P)-bd_dom_sf"/>
</dbReference>
<proteinExistence type="predicted"/>
<dbReference type="OrthoDB" id="109589at2"/>
<comment type="caution">
    <text evidence="2">The sequence shown here is derived from an EMBL/GenBank/DDBJ whole genome shotgun (WGS) entry which is preliminary data.</text>
</comment>
<dbReference type="EMBL" id="LUTU01000017">
    <property type="protein sequence ID" value="OAJ66339.1"/>
    <property type="molecule type" value="Genomic_DNA"/>
</dbReference>
<dbReference type="SUPFAM" id="SSF51735">
    <property type="entry name" value="NAD(P)-binding Rossmann-fold domains"/>
    <property type="match status" value="1"/>
</dbReference>